<feature type="signal peptide" evidence="5">
    <location>
        <begin position="1"/>
        <end position="18"/>
    </location>
</feature>
<keyword evidence="5" id="KW-0732">Signal</keyword>
<dbReference type="PROSITE" id="PS51450">
    <property type="entry name" value="LRR"/>
    <property type="match status" value="2"/>
</dbReference>
<dbReference type="Gene3D" id="3.80.10.10">
    <property type="entry name" value="Ribonuclease Inhibitor"/>
    <property type="match status" value="1"/>
</dbReference>
<evidence type="ECO:0000256" key="2">
    <source>
        <dbReference type="ARBA" id="ARBA00022737"/>
    </source>
</evidence>
<feature type="transmembrane region" description="Helical" evidence="4">
    <location>
        <begin position="383"/>
        <end position="402"/>
    </location>
</feature>
<evidence type="ECO:0000313" key="7">
    <source>
        <dbReference type="Proteomes" id="UP001329430"/>
    </source>
</evidence>
<keyword evidence="4" id="KW-0472">Membrane</keyword>
<feature type="compositionally biased region" description="Basic and acidic residues" evidence="3">
    <location>
        <begin position="467"/>
        <end position="484"/>
    </location>
</feature>
<dbReference type="InterPro" id="IPR001611">
    <property type="entry name" value="Leu-rich_rpt"/>
</dbReference>
<protein>
    <recommendedName>
        <fullName evidence="8">Variable lymphocyte receptor A</fullName>
    </recommendedName>
</protein>
<reference evidence="6 7" key="1">
    <citation type="journal article" date="2024" name="Insects">
        <title>An Improved Chromosome-Level Genome Assembly of the Firefly Pyrocoelia pectoralis.</title>
        <authorList>
            <person name="Fu X."/>
            <person name="Meyer-Rochow V.B."/>
            <person name="Ballantyne L."/>
            <person name="Zhu X."/>
        </authorList>
    </citation>
    <scope>NUCLEOTIDE SEQUENCE [LARGE SCALE GENOMIC DNA]</scope>
    <source>
        <strain evidence="6">XCY_ONT2</strain>
    </source>
</reference>
<accession>A0AAN7ZGK3</accession>
<keyword evidence="4" id="KW-0812">Transmembrane</keyword>
<comment type="caution">
    <text evidence="6">The sequence shown here is derived from an EMBL/GenBank/DDBJ whole genome shotgun (WGS) entry which is preliminary data.</text>
</comment>
<keyword evidence="7" id="KW-1185">Reference proteome</keyword>
<feature type="chain" id="PRO_5042842793" description="Variable lymphocyte receptor A" evidence="5">
    <location>
        <begin position="19"/>
        <end position="537"/>
    </location>
</feature>
<keyword evidence="1" id="KW-0433">Leucine-rich repeat</keyword>
<evidence type="ECO:0000256" key="4">
    <source>
        <dbReference type="SAM" id="Phobius"/>
    </source>
</evidence>
<dbReference type="Proteomes" id="UP001329430">
    <property type="component" value="Chromosome 9"/>
</dbReference>
<evidence type="ECO:0008006" key="8">
    <source>
        <dbReference type="Google" id="ProtNLM"/>
    </source>
</evidence>
<proteinExistence type="predicted"/>
<feature type="region of interest" description="Disordered" evidence="3">
    <location>
        <begin position="452"/>
        <end position="514"/>
    </location>
</feature>
<evidence type="ECO:0000313" key="6">
    <source>
        <dbReference type="EMBL" id="KAK5639696.1"/>
    </source>
</evidence>
<keyword evidence="2" id="KW-0677">Repeat</keyword>
<sequence>MKIWVLFLLLCVAAIVFAVSTSFCPDMCHCPRINEAHCSSIQFIKKIHFKNQFKSLFKLDVSNASITKMNINFNVLPNLKYLNLSWNKIQQVSPPFLPHTLEILDLSYNYIKYMPRNLHMLPKLKEVFFQGNPTYCDCDSVSVLDELIKNHIIVHPPRCQYPKGYKGVMLQSIKCHDNLFSDMQGDAPYEGSGYDDIQAPKQEEMEREFIVPGVTTAPDVVGEVIHVEEEGSGSGSDDVTPIPDQYDDGTSPSTDEYDYGSNDNVTDIIEPIIMPVNRSDLGSVFVKPCNFDCSTPFPIDSRNETDESPSPNLLDGLLIVANDLGLIDEAKNGTSTQAPNHTVEQTSEAETIIEHTTDRAIGVGEEKSGKITTEEESQSKTSYIFLGVFLIGILGIILYVMVKRFITRRNNRAPQPTTDYKSEPMEEVELLAKPPVDNGNQNGTPEMVPLINGNKDNKSNEEDDNIPDVKEPEPKIEDGVELRKPPRKNIPVPSEMKRVTIKAGEIPNSTPKTPVLVTRHLNSDGDIITTPNLDQEV</sequence>
<evidence type="ECO:0000256" key="3">
    <source>
        <dbReference type="SAM" id="MobiDB-lite"/>
    </source>
</evidence>
<dbReference type="InterPro" id="IPR032675">
    <property type="entry name" value="LRR_dom_sf"/>
</dbReference>
<name>A0AAN7ZGK3_9COLE</name>
<keyword evidence="4" id="KW-1133">Transmembrane helix</keyword>
<dbReference type="AlphaFoldDB" id="A0AAN7ZGK3"/>
<evidence type="ECO:0000256" key="5">
    <source>
        <dbReference type="SAM" id="SignalP"/>
    </source>
</evidence>
<dbReference type="PANTHER" id="PTHR24366">
    <property type="entry name" value="IG(IMMUNOGLOBULIN) AND LRR(LEUCINE RICH REPEAT) DOMAINS"/>
    <property type="match status" value="1"/>
</dbReference>
<dbReference type="EMBL" id="JAVRBK010000009">
    <property type="protein sequence ID" value="KAK5639696.1"/>
    <property type="molecule type" value="Genomic_DNA"/>
</dbReference>
<organism evidence="6 7">
    <name type="scientific">Pyrocoelia pectoralis</name>
    <dbReference type="NCBI Taxonomy" id="417401"/>
    <lineage>
        <taxon>Eukaryota</taxon>
        <taxon>Metazoa</taxon>
        <taxon>Ecdysozoa</taxon>
        <taxon>Arthropoda</taxon>
        <taxon>Hexapoda</taxon>
        <taxon>Insecta</taxon>
        <taxon>Pterygota</taxon>
        <taxon>Neoptera</taxon>
        <taxon>Endopterygota</taxon>
        <taxon>Coleoptera</taxon>
        <taxon>Polyphaga</taxon>
        <taxon>Elateriformia</taxon>
        <taxon>Elateroidea</taxon>
        <taxon>Lampyridae</taxon>
        <taxon>Lampyrinae</taxon>
        <taxon>Pyrocoelia</taxon>
    </lineage>
</organism>
<dbReference type="PANTHER" id="PTHR24366:SF96">
    <property type="entry name" value="LEUCINE RICH REPEAT CONTAINING 53"/>
    <property type="match status" value="1"/>
</dbReference>
<gene>
    <name evidence="6" type="ORF">RI129_012188</name>
</gene>
<evidence type="ECO:0000256" key="1">
    <source>
        <dbReference type="ARBA" id="ARBA00022614"/>
    </source>
</evidence>
<feature type="region of interest" description="Disordered" evidence="3">
    <location>
        <begin position="229"/>
        <end position="261"/>
    </location>
</feature>
<dbReference type="SUPFAM" id="SSF52075">
    <property type="entry name" value="Outer arm dynein light chain 1"/>
    <property type="match status" value="1"/>
</dbReference>